<dbReference type="InterPro" id="IPR001936">
    <property type="entry name" value="RasGAP_dom"/>
</dbReference>
<protein>
    <submittedName>
        <fullName evidence="5">Ras gtpase-activating protein</fullName>
    </submittedName>
</protein>
<feature type="compositionally biased region" description="Basic residues" evidence="2">
    <location>
        <begin position="836"/>
        <end position="846"/>
    </location>
</feature>
<feature type="domain" description="Calponin-homology (CH)" evidence="4">
    <location>
        <begin position="20"/>
        <end position="124"/>
    </location>
</feature>
<dbReference type="PROSITE" id="PS50021">
    <property type="entry name" value="CH"/>
    <property type="match status" value="1"/>
</dbReference>
<dbReference type="Gene3D" id="1.10.418.10">
    <property type="entry name" value="Calponin-like domain"/>
    <property type="match status" value="1"/>
</dbReference>
<name>A0ABQ8X5L0_9EUKA</name>
<feature type="domain" description="Ras-GAP" evidence="3">
    <location>
        <begin position="499"/>
        <end position="690"/>
    </location>
</feature>
<dbReference type="InterPro" id="IPR008936">
    <property type="entry name" value="Rho_GTPase_activation_prot"/>
</dbReference>
<evidence type="ECO:0000256" key="1">
    <source>
        <dbReference type="ARBA" id="ARBA00022468"/>
    </source>
</evidence>
<feature type="compositionally biased region" description="Basic residues" evidence="2">
    <location>
        <begin position="907"/>
        <end position="923"/>
    </location>
</feature>
<dbReference type="Pfam" id="PF00616">
    <property type="entry name" value="RasGAP"/>
    <property type="match status" value="2"/>
</dbReference>
<evidence type="ECO:0000259" key="3">
    <source>
        <dbReference type="PROSITE" id="PS50018"/>
    </source>
</evidence>
<dbReference type="PANTHER" id="PTHR10194">
    <property type="entry name" value="RAS GTPASE-ACTIVATING PROTEINS"/>
    <property type="match status" value="1"/>
</dbReference>
<dbReference type="InterPro" id="IPR039360">
    <property type="entry name" value="Ras_GTPase"/>
</dbReference>
<proteinExistence type="predicted"/>
<dbReference type="Gene3D" id="1.10.506.10">
    <property type="entry name" value="GTPase Activation - p120gap, domain 1"/>
    <property type="match status" value="1"/>
</dbReference>
<evidence type="ECO:0000259" key="4">
    <source>
        <dbReference type="PROSITE" id="PS50021"/>
    </source>
</evidence>
<comment type="caution">
    <text evidence="5">The sequence shown here is derived from an EMBL/GenBank/DDBJ whole genome shotgun (WGS) entry which is preliminary data.</text>
</comment>
<dbReference type="PANTHER" id="PTHR10194:SF60">
    <property type="entry name" value="RAS GTPASE-ACTIVATING PROTEIN RASKOL"/>
    <property type="match status" value="1"/>
</dbReference>
<feature type="compositionally biased region" description="Basic and acidic residues" evidence="2">
    <location>
        <begin position="138"/>
        <end position="149"/>
    </location>
</feature>
<dbReference type="Proteomes" id="UP001150062">
    <property type="component" value="Unassembled WGS sequence"/>
</dbReference>
<accession>A0ABQ8X5L0</accession>
<dbReference type="SUPFAM" id="SSF47576">
    <property type="entry name" value="Calponin-homology domain, CH-domain"/>
    <property type="match status" value="1"/>
</dbReference>
<organism evidence="5 6">
    <name type="scientific">Anaeramoeba flamelloides</name>
    <dbReference type="NCBI Taxonomy" id="1746091"/>
    <lineage>
        <taxon>Eukaryota</taxon>
        <taxon>Metamonada</taxon>
        <taxon>Anaeramoebidae</taxon>
        <taxon>Anaeramoeba</taxon>
    </lineage>
</organism>
<gene>
    <name evidence="5" type="ORF">M0813_09255</name>
</gene>
<evidence type="ECO:0000313" key="6">
    <source>
        <dbReference type="Proteomes" id="UP001150062"/>
    </source>
</evidence>
<feature type="compositionally biased region" description="Low complexity" evidence="2">
    <location>
        <begin position="872"/>
        <end position="886"/>
    </location>
</feature>
<dbReference type="SUPFAM" id="SSF48350">
    <property type="entry name" value="GTPase activation domain, GAP"/>
    <property type="match status" value="1"/>
</dbReference>
<reference evidence="5" key="1">
    <citation type="submission" date="2022-08" db="EMBL/GenBank/DDBJ databases">
        <title>Novel sulfate-reducing endosymbionts in the free-living metamonad Anaeramoeba.</title>
        <authorList>
            <person name="Jerlstrom-Hultqvist J."/>
            <person name="Cepicka I."/>
            <person name="Gallot-Lavallee L."/>
            <person name="Salas-Leiva D."/>
            <person name="Curtis B.A."/>
            <person name="Zahonova K."/>
            <person name="Pipaliya S."/>
            <person name="Dacks J."/>
            <person name="Roger A.J."/>
        </authorList>
    </citation>
    <scope>NUCLEOTIDE SEQUENCE</scope>
    <source>
        <strain evidence="5">Schooner1</strain>
    </source>
</reference>
<dbReference type="InterPro" id="IPR036872">
    <property type="entry name" value="CH_dom_sf"/>
</dbReference>
<feature type="compositionally biased region" description="Basic and acidic residues" evidence="2">
    <location>
        <begin position="847"/>
        <end position="871"/>
    </location>
</feature>
<evidence type="ECO:0000256" key="2">
    <source>
        <dbReference type="SAM" id="MobiDB-lite"/>
    </source>
</evidence>
<dbReference type="SMART" id="SM00323">
    <property type="entry name" value="RasGAP"/>
    <property type="match status" value="1"/>
</dbReference>
<feature type="region of interest" description="Disordered" evidence="2">
    <location>
        <begin position="831"/>
        <end position="923"/>
    </location>
</feature>
<evidence type="ECO:0000313" key="5">
    <source>
        <dbReference type="EMBL" id="KAJ6227842.1"/>
    </source>
</evidence>
<feature type="region of interest" description="Disordered" evidence="2">
    <location>
        <begin position="138"/>
        <end position="159"/>
    </location>
</feature>
<dbReference type="InterPro" id="IPR001715">
    <property type="entry name" value="CH_dom"/>
</dbReference>
<dbReference type="EMBL" id="JAOAOG010000331">
    <property type="protein sequence ID" value="KAJ6227842.1"/>
    <property type="molecule type" value="Genomic_DNA"/>
</dbReference>
<keyword evidence="1" id="KW-0343">GTPase activation</keyword>
<sequence length="923" mass="108257">MSEIQDLLKKVSNSEENYLTEGKSILRKWINSKLTLIDISKQISNFEKDLTDCFVVSLLYHYFYPNLGFEKVNSLKDTKERFTLLCKLLKSTDLNYLFPSTEEIQKEKGKFFLYILLKLYLQKEQKLEEKNKIEIEKEKEKEHHNKENKTTPNGNENDLDQEITITKEEEKTNFQPKQNQFQPLDKKNEEFQLLQQWSSLGSEMMESFGKQNQEIVQFYKEMGEILPEYLPTFTDLKQQLKIICEPNLKKQTKYSPPNILVEKTFFKILKSYNFNELELDIKTKLKDKFRNIETYEEQNMQQFIQDILQICKESEIITDEKSDLSRSIIALIDQFFYSTVFIMELTDEILTKLIRYKVYQISTRDKEYDELRNTIFLILNHFMPGNSDFYLAQKIVTNLFEQLGFQEEIKDQKLYELITNCRRAAFGRTMYLLIHRYLGSSFYDQVIQFFEKSKKGKDFQELWNTQILPQCRSALENYLIREDAENLIFSVESSICRERADAYSAQLLVLLDSLGVILPFVKVGIIQEVLKNPSPGSLFRSNDVISKILKLYMKMIGPEYLKKTLSGPLQEIISNDLDFEIDKYLVPEEEKYNQNLKNLKFYLAKILESIFNSIEWMPMEIKVICSYYSEVTKAKYPKKVSITVGGFLFLRFICPTIVAPVKLGLVKGVVDSQTRRGLMLISSIIQSMSNELFFKETREYMMPMNEDIKKYLPQCREFLSKAANPKNVEMKPILKPFSTNWKSYTRGPIQDIYVHEFFRPTEMESINPELFGANLLLDTKKWIPMDLSTIGISYFNCIYNRLDQFVDVVSNLTKTVNQVEVLTQTINQSNGWLGNQKKKSSKKSNKKKQEKDIKKNEIEIDNMKKNEKGDNNENVNNNNKGKSPKSPKNPKSPKSPKSPKIAISAKKSNKKKKKKSKSKKKKK</sequence>
<dbReference type="PROSITE" id="PS50018">
    <property type="entry name" value="RAS_GTPASE_ACTIV_2"/>
    <property type="match status" value="1"/>
</dbReference>
<keyword evidence="6" id="KW-1185">Reference proteome</keyword>